<feature type="chain" id="PRO_5038517807" evidence="1">
    <location>
        <begin position="29"/>
        <end position="116"/>
    </location>
</feature>
<keyword evidence="1" id="KW-0732">Signal</keyword>
<dbReference type="Proteomes" id="UP001058974">
    <property type="component" value="Chromosome 7"/>
</dbReference>
<evidence type="ECO:0000256" key="1">
    <source>
        <dbReference type="SAM" id="SignalP"/>
    </source>
</evidence>
<dbReference type="AlphaFoldDB" id="A0A9D4VXL4"/>
<proteinExistence type="predicted"/>
<evidence type="ECO:0000313" key="2">
    <source>
        <dbReference type="EMBL" id="KAI5392218.1"/>
    </source>
</evidence>
<comment type="caution">
    <text evidence="2">The sequence shown here is derived from an EMBL/GenBank/DDBJ whole genome shotgun (WGS) entry which is preliminary data.</text>
</comment>
<evidence type="ECO:0000313" key="3">
    <source>
        <dbReference type="Proteomes" id="UP001058974"/>
    </source>
</evidence>
<sequence length="116" mass="13703">MNRQQKFLCLTTMFPFLFCVKEVAYVIGMENTRTSSLAISHQGKFPQFIFDLKKELNLPESKKLKTSDVKTILEQMDITDEQSKTNFKKLLSFFLIELILLCPRIRKCRVHRLGQW</sequence>
<keyword evidence="3" id="KW-1185">Reference proteome</keyword>
<protein>
    <submittedName>
        <fullName evidence="2">Uncharacterized protein</fullName>
    </submittedName>
</protein>
<dbReference type="EMBL" id="JAMSHJ010000007">
    <property type="protein sequence ID" value="KAI5392218.1"/>
    <property type="molecule type" value="Genomic_DNA"/>
</dbReference>
<feature type="signal peptide" evidence="1">
    <location>
        <begin position="1"/>
        <end position="28"/>
    </location>
</feature>
<dbReference type="Gramene" id="Psat07G0684900-T3">
    <property type="protein sequence ID" value="KAI5392218.1"/>
    <property type="gene ID" value="KIW84_076849"/>
</dbReference>
<name>A0A9D4VXL4_PEA</name>
<reference evidence="2 3" key="1">
    <citation type="journal article" date="2022" name="Nat. Genet.">
        <title>Improved pea reference genome and pan-genome highlight genomic features and evolutionary characteristics.</title>
        <authorList>
            <person name="Yang T."/>
            <person name="Liu R."/>
            <person name="Luo Y."/>
            <person name="Hu S."/>
            <person name="Wang D."/>
            <person name="Wang C."/>
            <person name="Pandey M.K."/>
            <person name="Ge S."/>
            <person name="Xu Q."/>
            <person name="Li N."/>
            <person name="Li G."/>
            <person name="Huang Y."/>
            <person name="Saxena R.K."/>
            <person name="Ji Y."/>
            <person name="Li M."/>
            <person name="Yan X."/>
            <person name="He Y."/>
            <person name="Liu Y."/>
            <person name="Wang X."/>
            <person name="Xiang C."/>
            <person name="Varshney R.K."/>
            <person name="Ding H."/>
            <person name="Gao S."/>
            <person name="Zong X."/>
        </authorList>
    </citation>
    <scope>NUCLEOTIDE SEQUENCE [LARGE SCALE GENOMIC DNA]</scope>
    <source>
        <strain evidence="2 3">cv. Zhongwan 6</strain>
    </source>
</reference>
<gene>
    <name evidence="2" type="ORF">KIW84_076849</name>
</gene>
<organism evidence="2 3">
    <name type="scientific">Pisum sativum</name>
    <name type="common">Garden pea</name>
    <name type="synonym">Lathyrus oleraceus</name>
    <dbReference type="NCBI Taxonomy" id="3888"/>
    <lineage>
        <taxon>Eukaryota</taxon>
        <taxon>Viridiplantae</taxon>
        <taxon>Streptophyta</taxon>
        <taxon>Embryophyta</taxon>
        <taxon>Tracheophyta</taxon>
        <taxon>Spermatophyta</taxon>
        <taxon>Magnoliopsida</taxon>
        <taxon>eudicotyledons</taxon>
        <taxon>Gunneridae</taxon>
        <taxon>Pentapetalae</taxon>
        <taxon>rosids</taxon>
        <taxon>fabids</taxon>
        <taxon>Fabales</taxon>
        <taxon>Fabaceae</taxon>
        <taxon>Papilionoideae</taxon>
        <taxon>50 kb inversion clade</taxon>
        <taxon>NPAAA clade</taxon>
        <taxon>Hologalegina</taxon>
        <taxon>IRL clade</taxon>
        <taxon>Fabeae</taxon>
        <taxon>Lathyrus</taxon>
    </lineage>
</organism>
<accession>A0A9D4VXL4</accession>